<dbReference type="InterPro" id="IPR037185">
    <property type="entry name" value="EmrE-like"/>
</dbReference>
<accession>A0A7S3H0C7</accession>
<feature type="transmembrane region" description="Helical" evidence="5">
    <location>
        <begin position="12"/>
        <end position="31"/>
    </location>
</feature>
<evidence type="ECO:0000256" key="1">
    <source>
        <dbReference type="ARBA" id="ARBA00004141"/>
    </source>
</evidence>
<feature type="transmembrane region" description="Helical" evidence="5">
    <location>
        <begin position="353"/>
        <end position="371"/>
    </location>
</feature>
<evidence type="ECO:0000256" key="4">
    <source>
        <dbReference type="ARBA" id="ARBA00023136"/>
    </source>
</evidence>
<dbReference type="GO" id="GO:0016020">
    <property type="term" value="C:membrane"/>
    <property type="evidence" value="ECO:0007669"/>
    <property type="project" value="UniProtKB-SubCell"/>
</dbReference>
<dbReference type="AlphaFoldDB" id="A0A7S3H0C7"/>
<comment type="subcellular location">
    <subcellularLocation>
        <location evidence="1">Membrane</location>
        <topology evidence="1">Multi-pass membrane protein</topology>
    </subcellularLocation>
</comment>
<keyword evidence="2 5" id="KW-0812">Transmembrane</keyword>
<feature type="transmembrane region" description="Helical" evidence="5">
    <location>
        <begin position="320"/>
        <end position="341"/>
    </location>
</feature>
<evidence type="ECO:0000256" key="3">
    <source>
        <dbReference type="ARBA" id="ARBA00022989"/>
    </source>
</evidence>
<evidence type="ECO:0000256" key="2">
    <source>
        <dbReference type="ARBA" id="ARBA00022692"/>
    </source>
</evidence>
<dbReference type="Pfam" id="PF00892">
    <property type="entry name" value="EamA"/>
    <property type="match status" value="2"/>
</dbReference>
<proteinExistence type="predicted"/>
<dbReference type="EMBL" id="HBIC01020823">
    <property type="protein sequence ID" value="CAE0281549.1"/>
    <property type="molecule type" value="Transcribed_RNA"/>
</dbReference>
<reference evidence="7" key="1">
    <citation type="submission" date="2021-01" db="EMBL/GenBank/DDBJ databases">
        <authorList>
            <person name="Corre E."/>
            <person name="Pelletier E."/>
            <person name="Niang G."/>
            <person name="Scheremetjew M."/>
            <person name="Finn R."/>
            <person name="Kale V."/>
            <person name="Holt S."/>
            <person name="Cochrane G."/>
            <person name="Meng A."/>
            <person name="Brown T."/>
            <person name="Cohen L."/>
        </authorList>
    </citation>
    <scope>NUCLEOTIDE SEQUENCE</scope>
    <source>
        <strain evidence="7">CCAP 955/1</strain>
    </source>
</reference>
<feature type="domain" description="EamA" evidence="6">
    <location>
        <begin position="229"/>
        <end position="370"/>
    </location>
</feature>
<keyword evidence="3 5" id="KW-1133">Transmembrane helix</keyword>
<protein>
    <recommendedName>
        <fullName evidence="6">EamA domain-containing protein</fullName>
    </recommendedName>
</protein>
<gene>
    <name evidence="7" type="ORF">SELO1098_LOCUS10383</name>
</gene>
<sequence length="418" mass="45263">MSSFQISRTYALGLVFIFLVGVIWAAASVLMQHIYQDMQFRSPFFLTYLTNSLLVMYLPLWQVWLLCGAVGKSTTSNNTSLTVLNDGSEEDDTINELHDDNLFDDEVRDGSYNQIPTYSNSIPSAPKAEPYTHWDVIQVALVIAPLYVLSNGLYNYSLFMTSVSSSTIISNLSGTFTFAFSYYLGLEGFTYGKIFGIVACFLGAVCVGLNDSEKSDGASGGNSGESSAMGDSVAFFGAVCYGLYTTVLKYKIPDDNGISMQLLLGYVGLINVIFLAPVLICLALLGIEQLSHLTGAVVGFMVLSGFFNNVISDYLWARSVVLTSSTVATVGLSITIPLAMISDFLVQGEAPTGLSASGAILVIIGFCLVNVSKEVESELYFYVCDLLGLQSAYERVAKEVMLTSPIKRKSSELQVAEP</sequence>
<feature type="transmembrane region" description="Helical" evidence="5">
    <location>
        <begin position="293"/>
        <end position="311"/>
    </location>
</feature>
<feature type="transmembrane region" description="Helical" evidence="5">
    <location>
        <begin position="191"/>
        <end position="209"/>
    </location>
</feature>
<organism evidence="7">
    <name type="scientific">Spumella elongata</name>
    <dbReference type="NCBI Taxonomy" id="89044"/>
    <lineage>
        <taxon>Eukaryota</taxon>
        <taxon>Sar</taxon>
        <taxon>Stramenopiles</taxon>
        <taxon>Ochrophyta</taxon>
        <taxon>Chrysophyceae</taxon>
        <taxon>Chromulinales</taxon>
        <taxon>Chromulinaceae</taxon>
        <taxon>Spumella</taxon>
    </lineage>
</organism>
<feature type="transmembrane region" description="Helical" evidence="5">
    <location>
        <begin position="168"/>
        <end position="185"/>
    </location>
</feature>
<dbReference type="SUPFAM" id="SSF103481">
    <property type="entry name" value="Multidrug resistance efflux transporter EmrE"/>
    <property type="match status" value="2"/>
</dbReference>
<feature type="transmembrane region" description="Helical" evidence="5">
    <location>
        <begin position="136"/>
        <end position="156"/>
    </location>
</feature>
<keyword evidence="4 5" id="KW-0472">Membrane</keyword>
<dbReference type="PANTHER" id="PTHR23051">
    <property type="entry name" value="SOLUTE CARRIER FAMILY 35, MEMBER F5"/>
    <property type="match status" value="1"/>
</dbReference>
<evidence type="ECO:0000259" key="6">
    <source>
        <dbReference type="Pfam" id="PF00892"/>
    </source>
</evidence>
<feature type="domain" description="EamA" evidence="6">
    <location>
        <begin position="130"/>
        <end position="207"/>
    </location>
</feature>
<feature type="transmembrane region" description="Helical" evidence="5">
    <location>
        <begin position="43"/>
        <end position="64"/>
    </location>
</feature>
<dbReference type="PANTHER" id="PTHR23051:SF0">
    <property type="entry name" value="SOLUTE CARRIER FAMILY 35 MEMBER F5"/>
    <property type="match status" value="1"/>
</dbReference>
<feature type="transmembrane region" description="Helical" evidence="5">
    <location>
        <begin position="263"/>
        <end position="287"/>
    </location>
</feature>
<evidence type="ECO:0000313" key="7">
    <source>
        <dbReference type="EMBL" id="CAE0281549.1"/>
    </source>
</evidence>
<dbReference type="InterPro" id="IPR000620">
    <property type="entry name" value="EamA_dom"/>
</dbReference>
<evidence type="ECO:0000256" key="5">
    <source>
        <dbReference type="SAM" id="Phobius"/>
    </source>
</evidence>
<name>A0A7S3H0C7_9STRA</name>